<reference evidence="5 6" key="1">
    <citation type="submission" date="2024-09" db="EMBL/GenBank/DDBJ databases">
        <title>Paenibacillus zeirhizospherea sp. nov., isolated from surface of the maize (Zea mays) roots in a horticulture field, Hungary.</title>
        <authorList>
            <person name="Marton D."/>
            <person name="Farkas M."/>
            <person name="Bedics A."/>
            <person name="Toth E."/>
            <person name="Tancsics A."/>
            <person name="Boka K."/>
            <person name="Maroti G."/>
            <person name="Kriszt B."/>
            <person name="Cserhati M."/>
        </authorList>
    </citation>
    <scope>NUCLEOTIDE SEQUENCE [LARGE SCALE GENOMIC DNA]</scope>
    <source>
        <strain evidence="5 6">KCTC 33519</strain>
    </source>
</reference>
<name>A0ABV5B2M0_9BACL</name>
<dbReference type="SUPFAM" id="SSF51430">
    <property type="entry name" value="NAD(P)-linked oxidoreductase"/>
    <property type="match status" value="1"/>
</dbReference>
<evidence type="ECO:0000256" key="1">
    <source>
        <dbReference type="ARBA" id="ARBA00007905"/>
    </source>
</evidence>
<sequence length="269" mass="30801">MLNNGVEMPWLGLGLWKVKNADEISRIIRNALMAGYRSVDTAAIYGNEMLVGEAVKRYGLPRRELFLTTKLWNKNATYDGTITACETSLQRLGTDYIDLYLIHWPIQGQYQEIWEAFIELQKQGKVRAIGVSNFQIHHLTELMSGSSVKPAVNQVEFHPLLTQEPLLAFCKQHQIQMEAWSPLMQGNFRCIPLLSDIASVYGKTVPQIILRWNLQKGVITIPKSSRPERLVENADIFDFHLSQEHMLAIDALNLNQRFGEDPDQFAFRD</sequence>
<dbReference type="InterPro" id="IPR018170">
    <property type="entry name" value="Aldo/ket_reductase_CS"/>
</dbReference>
<protein>
    <submittedName>
        <fullName evidence="5">Aldo/keto reductase</fullName>
    </submittedName>
</protein>
<evidence type="ECO:0000256" key="3">
    <source>
        <dbReference type="ARBA" id="ARBA00023002"/>
    </source>
</evidence>
<dbReference type="InterPro" id="IPR023210">
    <property type="entry name" value="NADP_OxRdtase_dom"/>
</dbReference>
<evidence type="ECO:0000256" key="2">
    <source>
        <dbReference type="ARBA" id="ARBA00022857"/>
    </source>
</evidence>
<comment type="caution">
    <text evidence="5">The sequence shown here is derived from an EMBL/GenBank/DDBJ whole genome shotgun (WGS) entry which is preliminary data.</text>
</comment>
<dbReference type="InterPro" id="IPR036812">
    <property type="entry name" value="NAD(P)_OxRdtase_dom_sf"/>
</dbReference>
<organism evidence="5 6">
    <name type="scientific">Paenibacillus enshidis</name>
    <dbReference type="NCBI Taxonomy" id="1458439"/>
    <lineage>
        <taxon>Bacteria</taxon>
        <taxon>Bacillati</taxon>
        <taxon>Bacillota</taxon>
        <taxon>Bacilli</taxon>
        <taxon>Bacillales</taxon>
        <taxon>Paenibacillaceae</taxon>
        <taxon>Paenibacillus</taxon>
    </lineage>
</organism>
<gene>
    <name evidence="5" type="ORF">ACE41H_24490</name>
</gene>
<dbReference type="PROSITE" id="PS00062">
    <property type="entry name" value="ALDOKETO_REDUCTASE_2"/>
    <property type="match status" value="1"/>
</dbReference>
<keyword evidence="2" id="KW-0521">NADP</keyword>
<dbReference type="EMBL" id="JBHHMI010000047">
    <property type="protein sequence ID" value="MFB5269919.1"/>
    <property type="molecule type" value="Genomic_DNA"/>
</dbReference>
<dbReference type="Gene3D" id="3.20.20.100">
    <property type="entry name" value="NADP-dependent oxidoreductase domain"/>
    <property type="match status" value="1"/>
</dbReference>
<evidence type="ECO:0000259" key="4">
    <source>
        <dbReference type="Pfam" id="PF00248"/>
    </source>
</evidence>
<dbReference type="Proteomes" id="UP001580346">
    <property type="component" value="Unassembled WGS sequence"/>
</dbReference>
<dbReference type="PROSITE" id="PS00798">
    <property type="entry name" value="ALDOKETO_REDUCTASE_1"/>
    <property type="match status" value="1"/>
</dbReference>
<proteinExistence type="inferred from homology"/>
<dbReference type="PIRSF" id="PIRSF000097">
    <property type="entry name" value="AKR"/>
    <property type="match status" value="1"/>
</dbReference>
<dbReference type="PANTHER" id="PTHR43827:SF3">
    <property type="entry name" value="NADP-DEPENDENT OXIDOREDUCTASE DOMAIN-CONTAINING PROTEIN"/>
    <property type="match status" value="1"/>
</dbReference>
<dbReference type="PRINTS" id="PR00069">
    <property type="entry name" value="ALDKETRDTASE"/>
</dbReference>
<keyword evidence="6" id="KW-1185">Reference proteome</keyword>
<dbReference type="InterPro" id="IPR020471">
    <property type="entry name" value="AKR"/>
</dbReference>
<keyword evidence="3" id="KW-0560">Oxidoreductase</keyword>
<evidence type="ECO:0000313" key="5">
    <source>
        <dbReference type="EMBL" id="MFB5269919.1"/>
    </source>
</evidence>
<evidence type="ECO:0000313" key="6">
    <source>
        <dbReference type="Proteomes" id="UP001580346"/>
    </source>
</evidence>
<dbReference type="PANTHER" id="PTHR43827">
    <property type="entry name" value="2,5-DIKETO-D-GLUCONIC ACID REDUCTASE"/>
    <property type="match status" value="1"/>
</dbReference>
<feature type="domain" description="NADP-dependent oxidoreductase" evidence="4">
    <location>
        <begin position="11"/>
        <end position="253"/>
    </location>
</feature>
<comment type="similarity">
    <text evidence="1">Belongs to the aldo/keto reductase family.</text>
</comment>
<dbReference type="RefSeq" id="WP_375358198.1">
    <property type="nucleotide sequence ID" value="NZ_JBHHMI010000047.1"/>
</dbReference>
<dbReference type="Pfam" id="PF00248">
    <property type="entry name" value="Aldo_ket_red"/>
    <property type="match status" value="1"/>
</dbReference>
<accession>A0ABV5B2M0</accession>